<dbReference type="InterPro" id="IPR011256">
    <property type="entry name" value="Reg_factor_effector_dom_sf"/>
</dbReference>
<protein>
    <submittedName>
        <fullName evidence="2">DNA gyrase inhibitor</fullName>
    </submittedName>
</protein>
<dbReference type="SMART" id="SM00871">
    <property type="entry name" value="AraC_E_bind"/>
    <property type="match status" value="1"/>
</dbReference>
<dbReference type="Proteomes" id="UP000254400">
    <property type="component" value="Unassembled WGS sequence"/>
</dbReference>
<feature type="domain" description="AraC effector-binding" evidence="1">
    <location>
        <begin position="5"/>
        <end position="170"/>
    </location>
</feature>
<dbReference type="InterPro" id="IPR029442">
    <property type="entry name" value="GyrI-like"/>
</dbReference>
<evidence type="ECO:0000313" key="3">
    <source>
        <dbReference type="Proteomes" id="UP000254400"/>
    </source>
</evidence>
<accession>A0A378XND1</accession>
<evidence type="ECO:0000259" key="1">
    <source>
        <dbReference type="SMART" id="SM00871"/>
    </source>
</evidence>
<reference evidence="2 3" key="1">
    <citation type="submission" date="2018-06" db="EMBL/GenBank/DDBJ databases">
        <authorList>
            <consortium name="Pathogen Informatics"/>
            <person name="Doyle S."/>
        </authorList>
    </citation>
    <scope>NUCLEOTIDE SEQUENCE [LARGE SCALE GENOMIC DNA]</scope>
    <source>
        <strain evidence="2 3">NCTC10343</strain>
    </source>
</reference>
<dbReference type="EMBL" id="UGSC01000001">
    <property type="protein sequence ID" value="SUA62888.1"/>
    <property type="molecule type" value="Genomic_DNA"/>
</dbReference>
<dbReference type="RefSeq" id="WP_019685962.1">
    <property type="nucleotide sequence ID" value="NZ_CP036496.1"/>
</dbReference>
<proteinExistence type="predicted"/>
<name>A0A378XND1_PAEPO</name>
<dbReference type="InterPro" id="IPR010499">
    <property type="entry name" value="AraC_E-bd"/>
</dbReference>
<gene>
    <name evidence="2" type="ORF">NCTC10343_00495</name>
</gene>
<evidence type="ECO:0000313" key="2">
    <source>
        <dbReference type="EMBL" id="SUA62888.1"/>
    </source>
</evidence>
<dbReference type="GeneID" id="93349315"/>
<dbReference type="AlphaFoldDB" id="A0A378XND1"/>
<organism evidence="2 3">
    <name type="scientific">Paenibacillus polymyxa</name>
    <name type="common">Bacillus polymyxa</name>
    <dbReference type="NCBI Taxonomy" id="1406"/>
    <lineage>
        <taxon>Bacteria</taxon>
        <taxon>Bacillati</taxon>
        <taxon>Bacillota</taxon>
        <taxon>Bacilli</taxon>
        <taxon>Bacillales</taxon>
        <taxon>Paenibacillaceae</taxon>
        <taxon>Paenibacillus</taxon>
    </lineage>
</organism>
<dbReference type="SUPFAM" id="SSF55136">
    <property type="entry name" value="Probable bacterial effector-binding domain"/>
    <property type="match status" value="1"/>
</dbReference>
<dbReference type="Gene3D" id="3.20.80.10">
    <property type="entry name" value="Regulatory factor, effector binding domain"/>
    <property type="match status" value="1"/>
</dbReference>
<dbReference type="Pfam" id="PF06445">
    <property type="entry name" value="GyrI-like"/>
    <property type="match status" value="1"/>
</dbReference>
<sequence length="172" mass="19607">MSSNLDVVIQRISAFKVAALTAQAPFAELGDEVRRQWQQVQQNVPENHSGRLDADMGYVLTPQWTVVEENGSTAVKVGVKVSSWNEVPDSLERIEVPEGEYAVTRFQGDRERLNTIYDDLFAWLDRNGYERNTTEGVYWIESNRLKPVNPFDIPSAEIQKFDYDIAIAIVQK</sequence>